<reference evidence="1 4" key="2">
    <citation type="submission" date="2019-04" db="EMBL/GenBank/DDBJ databases">
        <title>Step-wise assembly of the neonatal virome modulated by breast feeding.</title>
        <authorList>
            <person name="Liang G."/>
            <person name="Bushman F."/>
        </authorList>
    </citation>
    <scope>NUCLEOTIDE SEQUENCE [LARGE SCALE GENOMIC DNA]</scope>
    <source>
        <strain evidence="1 4">E3754</strain>
    </source>
</reference>
<evidence type="ECO:0000313" key="3">
    <source>
        <dbReference type="Proteomes" id="UP000305511"/>
    </source>
</evidence>
<evidence type="ECO:0000313" key="1">
    <source>
        <dbReference type="EMBL" id="MXS54103.1"/>
    </source>
</evidence>
<name>A0A1G1SF26_ENTFL</name>
<reference evidence="2 3" key="1">
    <citation type="submission" date="2019-02" db="EMBL/GenBank/DDBJ databases">
        <title>Bacteria dissemination in different level of health care in South Africa: the effectiveness of infections prevention and control.</title>
        <authorList>
            <person name="Shobo C."/>
            <person name="Amoako D.G."/>
            <person name="Allam M."/>
            <person name="Ismail A."/>
            <person name="Bester L.A."/>
            <person name="Essack S.Y."/>
        </authorList>
    </citation>
    <scope>NUCLEOTIDE SEQUENCE [LARGE SCALE GENOMIC DNA]</scope>
    <source>
        <strain evidence="2 3">2SIL2</strain>
    </source>
</reference>
<dbReference type="EMBL" id="SIYF01000223">
    <property type="protein sequence ID" value="TKK85038.1"/>
    <property type="molecule type" value="Genomic_DNA"/>
</dbReference>
<organism evidence="2 3">
    <name type="scientific">Enterococcus faecalis</name>
    <name type="common">Streptococcus faecalis</name>
    <dbReference type="NCBI Taxonomy" id="1351"/>
    <lineage>
        <taxon>Bacteria</taxon>
        <taxon>Bacillati</taxon>
        <taxon>Bacillota</taxon>
        <taxon>Bacilli</taxon>
        <taxon>Lactobacillales</taxon>
        <taxon>Enterococcaceae</taxon>
        <taxon>Enterococcus</taxon>
    </lineage>
</organism>
<protein>
    <submittedName>
        <fullName evidence="2">Lipopolysaccharide biosynthesis protein</fullName>
    </submittedName>
</protein>
<gene>
    <name evidence="2" type="ORF">EY666_09540</name>
    <name evidence="1" type="ORF">GTI81_15545</name>
</gene>
<evidence type="ECO:0000313" key="2">
    <source>
        <dbReference type="EMBL" id="TKK85038.1"/>
    </source>
</evidence>
<accession>A0A1G1SF26</accession>
<evidence type="ECO:0000313" key="4">
    <source>
        <dbReference type="Proteomes" id="UP000429730"/>
    </source>
</evidence>
<dbReference type="EMBL" id="WVTJ01000064">
    <property type="protein sequence ID" value="MXS54103.1"/>
    <property type="molecule type" value="Genomic_DNA"/>
</dbReference>
<comment type="caution">
    <text evidence="2">The sequence shown here is derived from an EMBL/GenBank/DDBJ whole genome shotgun (WGS) entry which is preliminary data.</text>
</comment>
<proteinExistence type="predicted"/>
<dbReference type="Proteomes" id="UP000429730">
    <property type="component" value="Unassembled WGS sequence"/>
</dbReference>
<dbReference type="AlphaFoldDB" id="A0A1G1SF26"/>
<dbReference type="RefSeq" id="WP_010707341.1">
    <property type="nucleotide sequence ID" value="NZ_CAAKOF010000031.1"/>
</dbReference>
<dbReference type="Proteomes" id="UP000305511">
    <property type="component" value="Unassembled WGS sequence"/>
</dbReference>
<sequence>MDYNRMMIITLDEKSVLFSTDAQKLGVHVEKYFSKRPFIVKLLNQLDKRIDTTFARFFYGEWKNNLSEIDFILLNSHYFSRPVIKYLNRKYPHIRIAIWYSNPVEKDTPVSYYADLNCELWSFDIGDCEKYQMHFNNQFIDETKVVASQEDPKYQSDVCFIGVDKQRLSYLLELEAYFVECNLNPFIYVVDSSKNSYSNYDYKKPISYSELIKYEANTSAILDVVQENQHGISLRPLEALFLNKKLITNNRTVLNMDFYEKENIFLLNKQNMSEILTFLKVPMKPVAETVKEKYSFKGWLNNFFI</sequence>